<evidence type="ECO:0000313" key="4">
    <source>
        <dbReference type="EMBL" id="MCT2581997.1"/>
    </source>
</evidence>
<dbReference type="CDD" id="cd03801">
    <property type="entry name" value="GT4_PimA-like"/>
    <property type="match status" value="1"/>
</dbReference>
<evidence type="ECO:0000256" key="2">
    <source>
        <dbReference type="ARBA" id="ARBA00022679"/>
    </source>
</evidence>
<keyword evidence="1" id="KW-0328">Glycosyltransferase</keyword>
<name>A0ABT2J2A8_9PSEU</name>
<sequence>MSPRVAFVLTQDSGGPVDVTVALAAALVEAGVEVRVFGPEPRRGAERIAGRHEDVVVARKGDVRGARRVRAAVRAWRPDVVHAQDRRAGLVAAGLRRELPVVHTYHGVPDDVTEPWFRGRTGAPPPSAYTRTVLAADAVVARLVARTVVPADAMGAFLRRRLRVPADRVVHLDNAVELPDPAPPSGAVRRLVFVGLLVERKGLRTLLDALAIPGTMPPDATLTVVGDGPERAAAERSATRRELAGRVRFLGFRTDVPRLLREHDALVLPSTMEQQPLVVAEAMAAGKPVLATETGGVADMLGAHARLAAPGDVAGLAAGLRELFAEPDPGRAGRLLAAAARERFAPEVSARRHLALYRRLIPAPASPAPPRRRRPARPG</sequence>
<dbReference type="PANTHER" id="PTHR12526:SF510">
    <property type="entry name" value="D-INOSITOL 3-PHOSPHATE GLYCOSYLTRANSFERASE"/>
    <property type="match status" value="1"/>
</dbReference>
<evidence type="ECO:0000259" key="3">
    <source>
        <dbReference type="Pfam" id="PF13439"/>
    </source>
</evidence>
<dbReference type="SUPFAM" id="SSF53756">
    <property type="entry name" value="UDP-Glycosyltransferase/glycogen phosphorylase"/>
    <property type="match status" value="1"/>
</dbReference>
<keyword evidence="5" id="KW-1185">Reference proteome</keyword>
<dbReference type="InterPro" id="IPR028098">
    <property type="entry name" value="Glyco_trans_4-like_N"/>
</dbReference>
<accession>A0ABT2J2A8</accession>
<dbReference type="PANTHER" id="PTHR12526">
    <property type="entry name" value="GLYCOSYLTRANSFERASE"/>
    <property type="match status" value="1"/>
</dbReference>
<dbReference type="Gene3D" id="3.40.50.2000">
    <property type="entry name" value="Glycogen Phosphorylase B"/>
    <property type="match status" value="2"/>
</dbReference>
<feature type="domain" description="Glycosyltransferase subfamily 4-like N-terminal" evidence="3">
    <location>
        <begin position="14"/>
        <end position="177"/>
    </location>
</feature>
<reference evidence="4 5" key="1">
    <citation type="submission" date="2021-02" db="EMBL/GenBank/DDBJ databases">
        <title>Actinophytocola xerophila sp. nov., isolated from soil of cotton cropping field.</title>
        <authorList>
            <person name="Huang R."/>
            <person name="Chen X."/>
            <person name="Ge X."/>
            <person name="Liu W."/>
        </authorList>
    </citation>
    <scope>NUCLEOTIDE SEQUENCE [LARGE SCALE GENOMIC DNA]</scope>
    <source>
        <strain evidence="4 5">S1-96</strain>
    </source>
</reference>
<dbReference type="Pfam" id="PF13439">
    <property type="entry name" value="Glyco_transf_4"/>
    <property type="match status" value="1"/>
</dbReference>
<proteinExistence type="predicted"/>
<organism evidence="4 5">
    <name type="scientific">Actinophytocola gossypii</name>
    <dbReference type="NCBI Taxonomy" id="2812003"/>
    <lineage>
        <taxon>Bacteria</taxon>
        <taxon>Bacillati</taxon>
        <taxon>Actinomycetota</taxon>
        <taxon>Actinomycetes</taxon>
        <taxon>Pseudonocardiales</taxon>
        <taxon>Pseudonocardiaceae</taxon>
    </lineage>
</organism>
<dbReference type="EMBL" id="JAFFZE010000004">
    <property type="protein sequence ID" value="MCT2581997.1"/>
    <property type="molecule type" value="Genomic_DNA"/>
</dbReference>
<dbReference type="Pfam" id="PF13692">
    <property type="entry name" value="Glyco_trans_1_4"/>
    <property type="match status" value="1"/>
</dbReference>
<protein>
    <submittedName>
        <fullName evidence="4">Glycosyltransferase family 4 protein</fullName>
    </submittedName>
</protein>
<evidence type="ECO:0000313" key="5">
    <source>
        <dbReference type="Proteomes" id="UP001156441"/>
    </source>
</evidence>
<keyword evidence="2" id="KW-0808">Transferase</keyword>
<evidence type="ECO:0000256" key="1">
    <source>
        <dbReference type="ARBA" id="ARBA00022676"/>
    </source>
</evidence>
<dbReference type="Proteomes" id="UP001156441">
    <property type="component" value="Unassembled WGS sequence"/>
</dbReference>
<comment type="caution">
    <text evidence="4">The sequence shown here is derived from an EMBL/GenBank/DDBJ whole genome shotgun (WGS) entry which is preliminary data.</text>
</comment>
<gene>
    <name evidence="4" type="ORF">JT362_02530</name>
</gene>